<evidence type="ECO:0000256" key="6">
    <source>
        <dbReference type="SAM" id="SignalP"/>
    </source>
</evidence>
<keyword evidence="4" id="KW-0572">Peptidoglycan-anchor</keyword>
<dbReference type="InterPro" id="IPR008930">
    <property type="entry name" value="Terpenoid_cyclase/PrenylTrfase"/>
</dbReference>
<keyword evidence="1" id="KW-0134">Cell wall</keyword>
<feature type="transmembrane region" description="Helical" evidence="5">
    <location>
        <begin position="364"/>
        <end position="384"/>
    </location>
</feature>
<keyword evidence="5" id="KW-0472">Membrane</keyword>
<keyword evidence="2" id="KW-0964">Secreted</keyword>
<evidence type="ECO:0000259" key="7">
    <source>
        <dbReference type="PROSITE" id="PS50847"/>
    </source>
</evidence>
<evidence type="ECO:0000256" key="5">
    <source>
        <dbReference type="SAM" id="Phobius"/>
    </source>
</evidence>
<evidence type="ECO:0000313" key="9">
    <source>
        <dbReference type="Proteomes" id="UP000622552"/>
    </source>
</evidence>
<dbReference type="CDD" id="cd00688">
    <property type="entry name" value="ISOPREN_C2_like"/>
    <property type="match status" value="1"/>
</dbReference>
<gene>
    <name evidence="8" type="ORF">IW245_005252</name>
</gene>
<organism evidence="8 9">
    <name type="scientific">Longispora fulva</name>
    <dbReference type="NCBI Taxonomy" id="619741"/>
    <lineage>
        <taxon>Bacteria</taxon>
        <taxon>Bacillati</taxon>
        <taxon>Actinomycetota</taxon>
        <taxon>Actinomycetes</taxon>
        <taxon>Micromonosporales</taxon>
        <taxon>Micromonosporaceae</taxon>
        <taxon>Longispora</taxon>
    </lineage>
</organism>
<accession>A0A8J7GLN8</accession>
<sequence>MRRSMLLPVAAVALSLGLAAPAQAAPTVTKDAAQAAAGWLATQLKDGDRLQSSGYDDAGLTIDAVLAFDAVGVAGDAAAKATTWLTKPDSVANYVGDGVKESYAGAHAKLALLALAQGRDPEAVGGRKLFTELAALQEESGRYSDKSEYGNFSNTFGQSFAVLALQRTPAKAPKKAVDFLVASQCADGGFPQDFAQSTCVSSVDATGLVVQALLASGKSAEATKALDWLTGRQQAGGGFTSGVAVPDKDHPVNANSTGNALAALRAGGRTVAGDKAAAYLTGLQIGCAGPADQRGAITFDGTFTAGKAPRATAGALFSLAKGSLATVSDKGIAAGAPSLDCTVPATSAPATAGPQLPVTGAPTGLLATTGAALLVLGMLVVTLARRRRSA</sequence>
<evidence type="ECO:0000256" key="1">
    <source>
        <dbReference type="ARBA" id="ARBA00022512"/>
    </source>
</evidence>
<comment type="caution">
    <text evidence="8">The sequence shown here is derived from an EMBL/GenBank/DDBJ whole genome shotgun (WGS) entry which is preliminary data.</text>
</comment>
<proteinExistence type="predicted"/>
<keyword evidence="3 6" id="KW-0732">Signal</keyword>
<feature type="domain" description="Gram-positive cocci surface proteins LPxTG" evidence="7">
    <location>
        <begin position="356"/>
        <end position="390"/>
    </location>
</feature>
<keyword evidence="5" id="KW-1133">Transmembrane helix</keyword>
<dbReference type="Gene3D" id="1.50.10.20">
    <property type="match status" value="1"/>
</dbReference>
<evidence type="ECO:0000256" key="4">
    <source>
        <dbReference type="ARBA" id="ARBA00023088"/>
    </source>
</evidence>
<evidence type="ECO:0000313" key="8">
    <source>
        <dbReference type="EMBL" id="MBG6139058.1"/>
    </source>
</evidence>
<dbReference type="InterPro" id="IPR019931">
    <property type="entry name" value="LPXTG_anchor"/>
</dbReference>
<dbReference type="RefSeq" id="WP_197005753.1">
    <property type="nucleotide sequence ID" value="NZ_BONS01000011.1"/>
</dbReference>
<reference evidence="8" key="1">
    <citation type="submission" date="2020-11" db="EMBL/GenBank/DDBJ databases">
        <title>Sequencing the genomes of 1000 actinobacteria strains.</title>
        <authorList>
            <person name="Klenk H.-P."/>
        </authorList>
    </citation>
    <scope>NUCLEOTIDE SEQUENCE</scope>
    <source>
        <strain evidence="8">DSM 45356</strain>
    </source>
</reference>
<evidence type="ECO:0000256" key="2">
    <source>
        <dbReference type="ARBA" id="ARBA00022525"/>
    </source>
</evidence>
<dbReference type="Proteomes" id="UP000622552">
    <property type="component" value="Unassembled WGS sequence"/>
</dbReference>
<protein>
    <recommendedName>
        <fullName evidence="7">Gram-positive cocci surface proteins LPxTG domain-containing protein</fullName>
    </recommendedName>
</protein>
<name>A0A8J7GLN8_9ACTN</name>
<evidence type="ECO:0000256" key="3">
    <source>
        <dbReference type="ARBA" id="ARBA00022729"/>
    </source>
</evidence>
<dbReference type="PROSITE" id="PS50847">
    <property type="entry name" value="GRAM_POS_ANCHORING"/>
    <property type="match status" value="1"/>
</dbReference>
<dbReference type="AlphaFoldDB" id="A0A8J7GLN8"/>
<dbReference type="SUPFAM" id="SSF48239">
    <property type="entry name" value="Terpenoid cyclases/Protein prenyltransferases"/>
    <property type="match status" value="1"/>
</dbReference>
<keyword evidence="9" id="KW-1185">Reference proteome</keyword>
<dbReference type="EMBL" id="JADOUF010000001">
    <property type="protein sequence ID" value="MBG6139058.1"/>
    <property type="molecule type" value="Genomic_DNA"/>
</dbReference>
<keyword evidence="5" id="KW-0812">Transmembrane</keyword>
<feature type="chain" id="PRO_5035198156" description="Gram-positive cocci surface proteins LPxTG domain-containing protein" evidence="6">
    <location>
        <begin position="25"/>
        <end position="390"/>
    </location>
</feature>
<feature type="signal peptide" evidence="6">
    <location>
        <begin position="1"/>
        <end position="24"/>
    </location>
</feature>